<dbReference type="RefSeq" id="WP_094153644.1">
    <property type="nucleotide sequence ID" value="NZ_CP020028.1"/>
</dbReference>
<dbReference type="GO" id="GO:0016987">
    <property type="term" value="F:sigma factor activity"/>
    <property type="evidence" value="ECO:0007669"/>
    <property type="project" value="UniProtKB-UniRule"/>
</dbReference>
<evidence type="ECO:0000313" key="9">
    <source>
        <dbReference type="Proteomes" id="UP000214666"/>
    </source>
</evidence>
<dbReference type="OrthoDB" id="3190733at2"/>
<dbReference type="HAMAP" id="MF_02064">
    <property type="entry name" value="Sigma70_SigI"/>
    <property type="match status" value="1"/>
</dbReference>
<dbReference type="GO" id="GO:0003677">
    <property type="term" value="F:DNA binding"/>
    <property type="evidence" value="ECO:0007669"/>
    <property type="project" value="UniProtKB-UniRule"/>
</dbReference>
<comment type="subunit">
    <text evidence="6">Interacts with RsgI.</text>
</comment>
<evidence type="ECO:0000256" key="5">
    <source>
        <dbReference type="ARBA" id="ARBA00023163"/>
    </source>
</evidence>
<dbReference type="NCBIfam" id="TIGR02895">
    <property type="entry name" value="spore_sigI"/>
    <property type="match status" value="1"/>
</dbReference>
<feature type="DNA-binding region" description="H-T-H motif" evidence="6">
    <location>
        <begin position="189"/>
        <end position="208"/>
    </location>
</feature>
<comment type="similarity">
    <text evidence="6">Belongs to the sigma-70 factor family. SigI subfamily.</text>
</comment>
<dbReference type="InterPro" id="IPR014284">
    <property type="entry name" value="RNA_pol_sigma-70_dom"/>
</dbReference>
<dbReference type="Proteomes" id="UP000214666">
    <property type="component" value="Chromosome"/>
</dbReference>
<name>A0A222WIM8_9BACL</name>
<dbReference type="NCBIfam" id="TIGR02937">
    <property type="entry name" value="sigma70-ECF"/>
    <property type="match status" value="1"/>
</dbReference>
<dbReference type="STRING" id="172713.GCA_001705305_02632"/>
<evidence type="ECO:0000313" key="8">
    <source>
        <dbReference type="EMBL" id="ASR45653.1"/>
    </source>
</evidence>
<dbReference type="InterPro" id="IPR014244">
    <property type="entry name" value="RNA_pol_sigma-I"/>
</dbReference>
<keyword evidence="5 6" id="KW-0804">Transcription</keyword>
<dbReference type="Pfam" id="PF04542">
    <property type="entry name" value="Sigma70_r2"/>
    <property type="match status" value="1"/>
</dbReference>
<reference evidence="8 9" key="1">
    <citation type="submission" date="2017-03" db="EMBL/GenBank/DDBJ databases">
        <title>Complete genome sequence of Paenibacillus Kribbensis producing bioflocculants.</title>
        <authorList>
            <person name="Lee H.-G."/>
            <person name="Oh H.-M."/>
        </authorList>
    </citation>
    <scope>NUCLEOTIDE SEQUENCE [LARGE SCALE GENOMIC DNA]</scope>
    <source>
        <strain evidence="8 9">AM49</strain>
    </source>
</reference>
<dbReference type="InterPro" id="IPR013325">
    <property type="entry name" value="RNA_pol_sigma_r2"/>
</dbReference>
<protein>
    <recommendedName>
        <fullName evidence="6">RNA polymerase sigma factor SigI</fullName>
    </recommendedName>
</protein>
<keyword evidence="3 6" id="KW-0731">Sigma factor</keyword>
<dbReference type="SUPFAM" id="SSF88946">
    <property type="entry name" value="Sigma2 domain of RNA polymerase sigma factors"/>
    <property type="match status" value="1"/>
</dbReference>
<sequence length="244" mass="28993">MNNLSEEYLPQIRNGDEQARSALIVQYRPFILKVVKHVCKRRIGWSDDEASIGLIAFNEAVDRYRTEYGKTFNNFAFLMIRRRLIDDFRKKIKISQNEADWKDEEEMLYIADKVSSLDAFERQERAAALSEDLVSYNERLQEFGVCLRELEDIMPSHRDTRQMLVRIARNFCNNREWLNDLFQKKKLPLKAMTKEINVSKKTLERNRKYLISLILIFGCEDFTRIRESISFTSVEEEARCVEQL</sequence>
<dbReference type="GO" id="GO:0006352">
    <property type="term" value="P:DNA-templated transcription initiation"/>
    <property type="evidence" value="ECO:0007669"/>
    <property type="project" value="UniProtKB-UniRule"/>
</dbReference>
<accession>A0A222WIM8</accession>
<dbReference type="PIRSF" id="PIRSF038953">
    <property type="entry name" value="SigI"/>
    <property type="match status" value="1"/>
</dbReference>
<dbReference type="KEGG" id="pkb:B4V02_02465"/>
<evidence type="ECO:0000256" key="4">
    <source>
        <dbReference type="ARBA" id="ARBA00023125"/>
    </source>
</evidence>
<keyword evidence="6" id="KW-0346">Stress response</keyword>
<dbReference type="GO" id="GO:0005737">
    <property type="term" value="C:cytoplasm"/>
    <property type="evidence" value="ECO:0007669"/>
    <property type="project" value="UniProtKB-SubCell"/>
</dbReference>
<dbReference type="PANTHER" id="PTHR30385">
    <property type="entry name" value="SIGMA FACTOR F FLAGELLAR"/>
    <property type="match status" value="1"/>
</dbReference>
<feature type="domain" description="RNA polymerase sigma-70 region 2" evidence="7">
    <location>
        <begin position="23"/>
        <end position="91"/>
    </location>
</feature>
<proteinExistence type="inferred from homology"/>
<dbReference type="InterPro" id="IPR007627">
    <property type="entry name" value="RNA_pol_sigma70_r2"/>
</dbReference>
<keyword evidence="9" id="KW-1185">Reference proteome</keyword>
<comment type="subcellular location">
    <subcellularLocation>
        <location evidence="6">Cytoplasm</location>
    </subcellularLocation>
</comment>
<comment type="function">
    <text evidence="6">Sigma factors are initiation factors that promote the attachment of RNA polymerase to specific initiation sites and are then released.</text>
</comment>
<keyword evidence="2 6" id="KW-0805">Transcription regulation</keyword>
<dbReference type="EMBL" id="CP020028">
    <property type="protein sequence ID" value="ASR45653.1"/>
    <property type="molecule type" value="Genomic_DNA"/>
</dbReference>
<evidence type="ECO:0000256" key="1">
    <source>
        <dbReference type="ARBA" id="ARBA00022490"/>
    </source>
</evidence>
<evidence type="ECO:0000259" key="7">
    <source>
        <dbReference type="Pfam" id="PF04542"/>
    </source>
</evidence>
<dbReference type="PANTHER" id="PTHR30385:SF6">
    <property type="entry name" value="RNA POLYMERASE SIGMA FACTOR SIGI"/>
    <property type="match status" value="1"/>
</dbReference>
<evidence type="ECO:0000256" key="6">
    <source>
        <dbReference type="HAMAP-Rule" id="MF_02064"/>
    </source>
</evidence>
<keyword evidence="1 6" id="KW-0963">Cytoplasm</keyword>
<feature type="short sequence motif" description="Polymerase core binding" evidence="6">
    <location>
        <begin position="48"/>
        <end position="61"/>
    </location>
</feature>
<dbReference type="AlphaFoldDB" id="A0A222WIM8"/>
<organism evidence="8 9">
    <name type="scientific">Paenibacillus kribbensis</name>
    <dbReference type="NCBI Taxonomy" id="172713"/>
    <lineage>
        <taxon>Bacteria</taxon>
        <taxon>Bacillati</taxon>
        <taxon>Bacillota</taxon>
        <taxon>Bacilli</taxon>
        <taxon>Bacillales</taxon>
        <taxon>Paenibacillaceae</taxon>
        <taxon>Paenibacillus</taxon>
    </lineage>
</organism>
<comment type="activity regulation">
    <text evidence="6">Negatively regulated by the anti-sigma-I factor RsgI.</text>
</comment>
<dbReference type="Gene3D" id="1.10.1740.10">
    <property type="match status" value="1"/>
</dbReference>
<gene>
    <name evidence="6" type="primary">sigI</name>
    <name evidence="8" type="ORF">B4V02_02465</name>
</gene>
<keyword evidence="4 6" id="KW-0238">DNA-binding</keyword>
<evidence type="ECO:0000256" key="2">
    <source>
        <dbReference type="ARBA" id="ARBA00023015"/>
    </source>
</evidence>
<evidence type="ECO:0000256" key="3">
    <source>
        <dbReference type="ARBA" id="ARBA00023082"/>
    </source>
</evidence>